<feature type="transmembrane region" description="Helical" evidence="1">
    <location>
        <begin position="36"/>
        <end position="53"/>
    </location>
</feature>
<dbReference type="EMBL" id="BAABDF010000005">
    <property type="protein sequence ID" value="GAA3862609.1"/>
    <property type="molecule type" value="Genomic_DNA"/>
</dbReference>
<feature type="transmembrane region" description="Helical" evidence="1">
    <location>
        <begin position="170"/>
        <end position="188"/>
    </location>
</feature>
<keyword evidence="1" id="KW-1133">Transmembrane helix</keyword>
<feature type="transmembrane region" description="Helical" evidence="1">
    <location>
        <begin position="12"/>
        <end position="30"/>
    </location>
</feature>
<keyword evidence="1" id="KW-0472">Membrane</keyword>
<dbReference type="RefSeq" id="WP_344844815.1">
    <property type="nucleotide sequence ID" value="NZ_BAABDF010000005.1"/>
</dbReference>
<feature type="transmembrane region" description="Helical" evidence="1">
    <location>
        <begin position="128"/>
        <end position="150"/>
    </location>
</feature>
<dbReference type="InterPro" id="IPR014509">
    <property type="entry name" value="YjdF-like"/>
</dbReference>
<evidence type="ECO:0000256" key="1">
    <source>
        <dbReference type="SAM" id="Phobius"/>
    </source>
</evidence>
<sequence length="218" mass="24492">MVNLKHRLKSPIVVLVIQAILTVEAVTGIATQTWSAVFVALSTLVLTLLPRRFAGYLGINLPRALLSAIVVFIFAALFLGEVSDFYERFWWWDVVLHFISALSFGLMGFLLIFMLFEGDRYAAPPWALGVLAFCVGLSIGALWEVFEFTMDQLFAMNMQKSGLVDTMKDLIIDTIGAAIGALSGFLYLKGLQIRGLGRITDQFVEANKRFYRKLRRKK</sequence>
<keyword evidence="3" id="KW-1185">Reference proteome</keyword>
<protein>
    <recommendedName>
        <fullName evidence="4">Membrane protein YjdF</fullName>
    </recommendedName>
</protein>
<accession>A0ABP7K1P0</accession>
<organism evidence="2 3">
    <name type="scientific">Celeribacter arenosi</name>
    <dbReference type="NCBI Taxonomy" id="792649"/>
    <lineage>
        <taxon>Bacteria</taxon>
        <taxon>Pseudomonadati</taxon>
        <taxon>Pseudomonadota</taxon>
        <taxon>Alphaproteobacteria</taxon>
        <taxon>Rhodobacterales</taxon>
        <taxon>Roseobacteraceae</taxon>
        <taxon>Celeribacter</taxon>
    </lineage>
</organism>
<feature type="transmembrane region" description="Helical" evidence="1">
    <location>
        <begin position="65"/>
        <end position="82"/>
    </location>
</feature>
<evidence type="ECO:0008006" key="4">
    <source>
        <dbReference type="Google" id="ProtNLM"/>
    </source>
</evidence>
<evidence type="ECO:0000313" key="3">
    <source>
        <dbReference type="Proteomes" id="UP001399917"/>
    </source>
</evidence>
<gene>
    <name evidence="2" type="ORF">GCM10022404_11470</name>
</gene>
<dbReference type="Proteomes" id="UP001399917">
    <property type="component" value="Unassembled WGS sequence"/>
</dbReference>
<feature type="transmembrane region" description="Helical" evidence="1">
    <location>
        <begin position="94"/>
        <end position="116"/>
    </location>
</feature>
<comment type="caution">
    <text evidence="2">The sequence shown here is derived from an EMBL/GenBank/DDBJ whole genome shotgun (WGS) entry which is preliminary data.</text>
</comment>
<keyword evidence="1" id="KW-0812">Transmembrane</keyword>
<evidence type="ECO:0000313" key="2">
    <source>
        <dbReference type="EMBL" id="GAA3862609.1"/>
    </source>
</evidence>
<proteinExistence type="predicted"/>
<dbReference type="Pfam" id="PF09997">
    <property type="entry name" value="DUF2238"/>
    <property type="match status" value="1"/>
</dbReference>
<reference evidence="3" key="1">
    <citation type="journal article" date="2019" name="Int. J. Syst. Evol. Microbiol.">
        <title>The Global Catalogue of Microorganisms (GCM) 10K type strain sequencing project: providing services to taxonomists for standard genome sequencing and annotation.</title>
        <authorList>
            <consortium name="The Broad Institute Genomics Platform"/>
            <consortium name="The Broad Institute Genome Sequencing Center for Infectious Disease"/>
            <person name="Wu L."/>
            <person name="Ma J."/>
        </authorList>
    </citation>
    <scope>NUCLEOTIDE SEQUENCE [LARGE SCALE GENOMIC DNA]</scope>
    <source>
        <strain evidence="3">JCM 17190</strain>
    </source>
</reference>
<name>A0ABP7K1P0_9RHOB</name>